<keyword evidence="2" id="KW-1185">Reference proteome</keyword>
<accession>D3BTK3</accession>
<sequence>MSYSTTSSGYQFISCYLMNINRLFIKIFNNSLLARLIIQYVKYIHQTIKPKSFGGKNEENKPIQVYSYNEMMESPFIMTGNGYLELLKEYLYRLEYPMTGNSVTTRLGQTVFGCAALVGRVDLLEWLQENRPQDRKWATLYHCAIIAAFNDQLEIAQWLVETYTESLNKGVLEKIIEFDQNKTIEWIKENKIRE</sequence>
<evidence type="ECO:0000313" key="1">
    <source>
        <dbReference type="EMBL" id="EFA75420.1"/>
    </source>
</evidence>
<gene>
    <name evidence="1" type="ORF">PPL_11500</name>
</gene>
<dbReference type="SUPFAM" id="SSF140860">
    <property type="entry name" value="Pseudo ankyrin repeat-like"/>
    <property type="match status" value="1"/>
</dbReference>
<dbReference type="InParanoid" id="D3BTK3"/>
<reference evidence="1 2" key="1">
    <citation type="journal article" date="2011" name="Genome Res.">
        <title>Phylogeny-wide analysis of social amoeba genomes highlights ancient origins for complex intercellular communication.</title>
        <authorList>
            <person name="Heidel A.J."/>
            <person name="Lawal H.M."/>
            <person name="Felder M."/>
            <person name="Schilde C."/>
            <person name="Helps N.R."/>
            <person name="Tunggal B."/>
            <person name="Rivero F."/>
            <person name="John U."/>
            <person name="Schleicher M."/>
            <person name="Eichinger L."/>
            <person name="Platzer M."/>
            <person name="Noegel A.A."/>
            <person name="Schaap P."/>
            <person name="Gloeckner G."/>
        </authorList>
    </citation>
    <scope>NUCLEOTIDE SEQUENCE [LARGE SCALE GENOMIC DNA]</scope>
    <source>
        <strain evidence="2">ATCC 26659 / Pp 5 / PN500</strain>
    </source>
</reference>
<dbReference type="PANTHER" id="PTHR46586:SF3">
    <property type="entry name" value="ANKYRIN REPEAT-CONTAINING PROTEIN"/>
    <property type="match status" value="1"/>
</dbReference>
<dbReference type="RefSeq" id="XP_020427554.1">
    <property type="nucleotide sequence ID" value="XM_020582251.1"/>
</dbReference>
<proteinExistence type="predicted"/>
<dbReference type="EMBL" id="ADBJ01000056">
    <property type="protein sequence ID" value="EFA75420.1"/>
    <property type="molecule type" value="Genomic_DNA"/>
</dbReference>
<dbReference type="Proteomes" id="UP000001396">
    <property type="component" value="Unassembled WGS sequence"/>
</dbReference>
<name>D3BTK3_HETP5</name>
<dbReference type="AlphaFoldDB" id="D3BTK3"/>
<evidence type="ECO:0000313" key="2">
    <source>
        <dbReference type="Proteomes" id="UP000001396"/>
    </source>
</evidence>
<dbReference type="InterPro" id="IPR036770">
    <property type="entry name" value="Ankyrin_rpt-contain_sf"/>
</dbReference>
<evidence type="ECO:0008006" key="3">
    <source>
        <dbReference type="Google" id="ProtNLM"/>
    </source>
</evidence>
<organism evidence="1 2">
    <name type="scientific">Heterostelium pallidum (strain ATCC 26659 / Pp 5 / PN500)</name>
    <name type="common">Cellular slime mold</name>
    <name type="synonym">Polysphondylium pallidum</name>
    <dbReference type="NCBI Taxonomy" id="670386"/>
    <lineage>
        <taxon>Eukaryota</taxon>
        <taxon>Amoebozoa</taxon>
        <taxon>Evosea</taxon>
        <taxon>Eumycetozoa</taxon>
        <taxon>Dictyostelia</taxon>
        <taxon>Acytosteliales</taxon>
        <taxon>Acytosteliaceae</taxon>
        <taxon>Heterostelium</taxon>
    </lineage>
</organism>
<protein>
    <recommendedName>
        <fullName evidence="3">Ankyrin repeat protein</fullName>
    </recommendedName>
</protein>
<dbReference type="InterPro" id="IPR052050">
    <property type="entry name" value="SecEffector_AnkRepeat"/>
</dbReference>
<dbReference type="PANTHER" id="PTHR46586">
    <property type="entry name" value="ANKYRIN REPEAT-CONTAINING PROTEIN"/>
    <property type="match status" value="1"/>
</dbReference>
<dbReference type="Gene3D" id="1.25.40.20">
    <property type="entry name" value="Ankyrin repeat-containing domain"/>
    <property type="match status" value="1"/>
</dbReference>
<comment type="caution">
    <text evidence="1">The sequence shown here is derived from an EMBL/GenBank/DDBJ whole genome shotgun (WGS) entry which is preliminary data.</text>
</comment>
<dbReference type="GeneID" id="31366968"/>